<dbReference type="Gramene" id="AET7Gv21006000.15">
    <property type="protein sequence ID" value="AET7Gv21006000.15"/>
    <property type="gene ID" value="AET7Gv21006000"/>
</dbReference>
<reference evidence="1" key="3">
    <citation type="journal article" date="2017" name="Nature">
        <title>Genome sequence of the progenitor of the wheat D genome Aegilops tauschii.</title>
        <authorList>
            <person name="Luo M.C."/>
            <person name="Gu Y.Q."/>
            <person name="Puiu D."/>
            <person name="Wang H."/>
            <person name="Twardziok S.O."/>
            <person name="Deal K.R."/>
            <person name="Huo N."/>
            <person name="Zhu T."/>
            <person name="Wang L."/>
            <person name="Wang Y."/>
            <person name="McGuire P.E."/>
            <person name="Liu S."/>
            <person name="Long H."/>
            <person name="Ramasamy R.K."/>
            <person name="Rodriguez J.C."/>
            <person name="Van S.L."/>
            <person name="Yuan L."/>
            <person name="Wang Z."/>
            <person name="Xia Z."/>
            <person name="Xiao L."/>
            <person name="Anderson O.D."/>
            <person name="Ouyang S."/>
            <person name="Liang Y."/>
            <person name="Zimin A.V."/>
            <person name="Pertea G."/>
            <person name="Qi P."/>
            <person name="Bennetzen J.L."/>
            <person name="Dai X."/>
            <person name="Dawson M.W."/>
            <person name="Muller H.G."/>
            <person name="Kugler K."/>
            <person name="Rivarola-Duarte L."/>
            <person name="Spannagl M."/>
            <person name="Mayer K.F.X."/>
            <person name="Lu F.H."/>
            <person name="Bevan M.W."/>
            <person name="Leroy P."/>
            <person name="Li P."/>
            <person name="You F.M."/>
            <person name="Sun Q."/>
            <person name="Liu Z."/>
            <person name="Lyons E."/>
            <person name="Wicker T."/>
            <person name="Salzberg S.L."/>
            <person name="Devos K.M."/>
            <person name="Dvorak J."/>
        </authorList>
    </citation>
    <scope>NUCLEOTIDE SEQUENCE [LARGE SCALE GENOMIC DNA]</scope>
    <source>
        <strain evidence="1">cv. AL8/78</strain>
    </source>
</reference>
<reference evidence="1" key="5">
    <citation type="journal article" date="2021" name="G3 (Bethesda)">
        <title>Aegilops tauschii genome assembly Aet v5.0 features greater sequence contiguity and improved annotation.</title>
        <authorList>
            <person name="Wang L."/>
            <person name="Zhu T."/>
            <person name="Rodriguez J.C."/>
            <person name="Deal K.R."/>
            <person name="Dubcovsky J."/>
            <person name="McGuire P.E."/>
            <person name="Lux T."/>
            <person name="Spannagl M."/>
            <person name="Mayer K.F.X."/>
            <person name="Baldrich P."/>
            <person name="Meyers B.C."/>
            <person name="Huo N."/>
            <person name="Gu Y.Q."/>
            <person name="Zhou H."/>
            <person name="Devos K.M."/>
            <person name="Bennetzen J.L."/>
            <person name="Unver T."/>
            <person name="Budak H."/>
            <person name="Gulick P.J."/>
            <person name="Galiba G."/>
            <person name="Kalapos B."/>
            <person name="Nelson D.R."/>
            <person name="Li P."/>
            <person name="You F.M."/>
            <person name="Luo M.C."/>
            <person name="Dvorak J."/>
        </authorList>
    </citation>
    <scope>NUCLEOTIDE SEQUENCE [LARGE SCALE GENOMIC DNA]</scope>
    <source>
        <strain evidence="1">cv. AL8/78</strain>
    </source>
</reference>
<dbReference type="AlphaFoldDB" id="A0A453SMR3"/>
<reference evidence="1" key="4">
    <citation type="submission" date="2019-03" db="UniProtKB">
        <authorList>
            <consortium name="EnsemblPlants"/>
        </authorList>
    </citation>
    <scope>IDENTIFICATION</scope>
</reference>
<evidence type="ECO:0000313" key="2">
    <source>
        <dbReference type="Proteomes" id="UP000015105"/>
    </source>
</evidence>
<organism evidence="1 2">
    <name type="scientific">Aegilops tauschii subsp. strangulata</name>
    <name type="common">Goatgrass</name>
    <dbReference type="NCBI Taxonomy" id="200361"/>
    <lineage>
        <taxon>Eukaryota</taxon>
        <taxon>Viridiplantae</taxon>
        <taxon>Streptophyta</taxon>
        <taxon>Embryophyta</taxon>
        <taxon>Tracheophyta</taxon>
        <taxon>Spermatophyta</taxon>
        <taxon>Magnoliopsida</taxon>
        <taxon>Liliopsida</taxon>
        <taxon>Poales</taxon>
        <taxon>Poaceae</taxon>
        <taxon>BOP clade</taxon>
        <taxon>Pooideae</taxon>
        <taxon>Triticodae</taxon>
        <taxon>Triticeae</taxon>
        <taxon>Triticinae</taxon>
        <taxon>Aegilops</taxon>
    </lineage>
</organism>
<dbReference type="Proteomes" id="UP000015105">
    <property type="component" value="Chromosome 7D"/>
</dbReference>
<reference evidence="2" key="2">
    <citation type="journal article" date="2017" name="Nat. Plants">
        <title>The Aegilops tauschii genome reveals multiple impacts of transposons.</title>
        <authorList>
            <person name="Zhao G."/>
            <person name="Zou C."/>
            <person name="Li K."/>
            <person name="Wang K."/>
            <person name="Li T."/>
            <person name="Gao L."/>
            <person name="Zhang X."/>
            <person name="Wang H."/>
            <person name="Yang Z."/>
            <person name="Liu X."/>
            <person name="Jiang W."/>
            <person name="Mao L."/>
            <person name="Kong X."/>
            <person name="Jiao Y."/>
            <person name="Jia J."/>
        </authorList>
    </citation>
    <scope>NUCLEOTIDE SEQUENCE [LARGE SCALE GENOMIC DNA]</scope>
    <source>
        <strain evidence="2">cv. AL8/78</strain>
    </source>
</reference>
<protein>
    <submittedName>
        <fullName evidence="1">Uncharacterized protein</fullName>
    </submittedName>
</protein>
<proteinExistence type="predicted"/>
<keyword evidence="2" id="KW-1185">Reference proteome</keyword>
<evidence type="ECO:0000313" key="1">
    <source>
        <dbReference type="EnsemblPlants" id="AET7Gv21006000.15"/>
    </source>
</evidence>
<name>A0A453SMR3_AEGTS</name>
<reference evidence="2" key="1">
    <citation type="journal article" date="2014" name="Science">
        <title>Ancient hybridizations among the ancestral genomes of bread wheat.</title>
        <authorList>
            <consortium name="International Wheat Genome Sequencing Consortium,"/>
            <person name="Marcussen T."/>
            <person name="Sandve S.R."/>
            <person name="Heier L."/>
            <person name="Spannagl M."/>
            <person name="Pfeifer M."/>
            <person name="Jakobsen K.S."/>
            <person name="Wulff B.B."/>
            <person name="Steuernagel B."/>
            <person name="Mayer K.F."/>
            <person name="Olsen O.A."/>
        </authorList>
    </citation>
    <scope>NUCLEOTIDE SEQUENCE [LARGE SCALE GENOMIC DNA]</scope>
    <source>
        <strain evidence="2">cv. AL8/78</strain>
    </source>
</reference>
<accession>A0A453SMR3</accession>
<dbReference type="EnsemblPlants" id="AET7Gv21006000.15">
    <property type="protein sequence ID" value="AET7Gv21006000.15"/>
    <property type="gene ID" value="AET7Gv21006000"/>
</dbReference>
<sequence length="140" mass="16120">PRPPPPPLSRPNYLPLQPQPPIFSRSNHLLLHPSPPPPLFRPNNLLLHPLPPPPLFRPNNLLLHRNHEHSLDLTIFSSTHCCHHHSLDMFALIIVIHRLCFPLSSDMWYSKAPTQCTIRVFPTNHSRCPNIRPCSIYISN</sequence>